<sequence>MSKPTVKAKPASPRPVSVNKQAPRTNGHATQQQQFSAAVGDIAKRYGVKVASVPAPVNNPYAMSPEQAVKVALQAGIITRSGKLTRTFK</sequence>
<evidence type="ECO:0008006" key="4">
    <source>
        <dbReference type="Google" id="ProtNLM"/>
    </source>
</evidence>
<reference evidence="2 3" key="1">
    <citation type="submission" date="2019-09" db="EMBL/GenBank/DDBJ databases">
        <title>Taxonomy of Antarctic Massilia spp.: description of Massilia rubra sp. nov., Massilia aquatica sp. nov., Massilia mucilaginosa sp. nov., Massilia frigida sp. nov. isolated from streams, lakes and regoliths.</title>
        <authorList>
            <person name="Holochova P."/>
            <person name="Sedlacek I."/>
            <person name="Kralova S."/>
            <person name="Maslanova I."/>
            <person name="Busse H.-J."/>
            <person name="Stankova E."/>
            <person name="Vrbovska V."/>
            <person name="Kovarovic V."/>
            <person name="Bartak M."/>
            <person name="Svec P."/>
            <person name="Pantucek R."/>
        </authorList>
    </citation>
    <scope>NUCLEOTIDE SEQUENCE [LARGE SCALE GENOMIC DNA]</scope>
    <source>
        <strain evidence="2 3">CCM 8692</strain>
    </source>
</reference>
<accession>A0ABX0LP91</accession>
<dbReference type="Proteomes" id="UP000785613">
    <property type="component" value="Unassembled WGS sequence"/>
</dbReference>
<organism evidence="2 3">
    <name type="scientific">Massilia rubra</name>
    <dbReference type="NCBI Taxonomy" id="2607910"/>
    <lineage>
        <taxon>Bacteria</taxon>
        <taxon>Pseudomonadati</taxon>
        <taxon>Pseudomonadota</taxon>
        <taxon>Betaproteobacteria</taxon>
        <taxon>Burkholderiales</taxon>
        <taxon>Oxalobacteraceae</taxon>
        <taxon>Telluria group</taxon>
        <taxon>Massilia</taxon>
    </lineage>
</organism>
<evidence type="ECO:0000256" key="1">
    <source>
        <dbReference type="SAM" id="MobiDB-lite"/>
    </source>
</evidence>
<dbReference type="RefSeq" id="WP_167225041.1">
    <property type="nucleotide sequence ID" value="NZ_VUYU01000007.1"/>
</dbReference>
<feature type="compositionally biased region" description="Polar residues" evidence="1">
    <location>
        <begin position="18"/>
        <end position="34"/>
    </location>
</feature>
<evidence type="ECO:0000313" key="2">
    <source>
        <dbReference type="EMBL" id="NHZ34503.1"/>
    </source>
</evidence>
<dbReference type="EMBL" id="VUYU01000007">
    <property type="protein sequence ID" value="NHZ34503.1"/>
    <property type="molecule type" value="Genomic_DNA"/>
</dbReference>
<name>A0ABX0LP91_9BURK</name>
<protein>
    <recommendedName>
        <fullName evidence="4">PASTA domain-containing protein</fullName>
    </recommendedName>
</protein>
<gene>
    <name evidence="2" type="ORF">F0185_13015</name>
</gene>
<comment type="caution">
    <text evidence="2">The sequence shown here is derived from an EMBL/GenBank/DDBJ whole genome shotgun (WGS) entry which is preliminary data.</text>
</comment>
<proteinExistence type="predicted"/>
<feature type="region of interest" description="Disordered" evidence="1">
    <location>
        <begin position="1"/>
        <end position="34"/>
    </location>
</feature>
<evidence type="ECO:0000313" key="3">
    <source>
        <dbReference type="Proteomes" id="UP000785613"/>
    </source>
</evidence>
<keyword evidence="3" id="KW-1185">Reference proteome</keyword>